<keyword evidence="3" id="KW-1185">Reference proteome</keyword>
<proteinExistence type="predicted"/>
<dbReference type="GO" id="GO:0003677">
    <property type="term" value="F:DNA binding"/>
    <property type="evidence" value="ECO:0007669"/>
    <property type="project" value="InterPro"/>
</dbReference>
<evidence type="ECO:0000313" key="3">
    <source>
        <dbReference type="Proteomes" id="UP000322214"/>
    </source>
</evidence>
<dbReference type="RefSeq" id="WP_148618757.1">
    <property type="nucleotide sequence ID" value="NZ_CP042912.1"/>
</dbReference>
<dbReference type="AlphaFoldDB" id="A0A5B9P705"/>
<dbReference type="Pfam" id="PF01527">
    <property type="entry name" value="HTH_Tnp_1"/>
    <property type="match status" value="1"/>
</dbReference>
<dbReference type="InterPro" id="IPR002514">
    <property type="entry name" value="Transposase_8"/>
</dbReference>
<name>A0A5B9P705_9BACT</name>
<protein>
    <submittedName>
        <fullName evidence="2">Transposase</fullName>
    </submittedName>
</protein>
<feature type="coiled-coil region" evidence="1">
    <location>
        <begin position="62"/>
        <end position="92"/>
    </location>
</feature>
<dbReference type="GO" id="GO:0004803">
    <property type="term" value="F:transposase activity"/>
    <property type="evidence" value="ECO:0007669"/>
    <property type="project" value="InterPro"/>
</dbReference>
<keyword evidence="1" id="KW-0175">Coiled coil</keyword>
<dbReference type="PANTHER" id="PTHR33215">
    <property type="entry name" value="PROTEIN DISTAL ANTENNA"/>
    <property type="match status" value="1"/>
</dbReference>
<organism evidence="2 3">
    <name type="scientific">Mariniblastus fucicola</name>
    <dbReference type="NCBI Taxonomy" id="980251"/>
    <lineage>
        <taxon>Bacteria</taxon>
        <taxon>Pseudomonadati</taxon>
        <taxon>Planctomycetota</taxon>
        <taxon>Planctomycetia</taxon>
        <taxon>Pirellulales</taxon>
        <taxon>Pirellulaceae</taxon>
        <taxon>Mariniblastus</taxon>
    </lineage>
</organism>
<dbReference type="EMBL" id="CP042912">
    <property type="protein sequence ID" value="QEG22084.1"/>
    <property type="molecule type" value="Genomic_DNA"/>
</dbReference>
<dbReference type="InterPro" id="IPR051839">
    <property type="entry name" value="RD_transcriptional_regulator"/>
</dbReference>
<dbReference type="SUPFAM" id="SSF46689">
    <property type="entry name" value="Homeodomain-like"/>
    <property type="match status" value="1"/>
</dbReference>
<evidence type="ECO:0000313" key="2">
    <source>
        <dbReference type="EMBL" id="QEG22084.1"/>
    </source>
</evidence>
<dbReference type="GO" id="GO:0006313">
    <property type="term" value="P:DNA transposition"/>
    <property type="evidence" value="ECO:0007669"/>
    <property type="project" value="InterPro"/>
</dbReference>
<evidence type="ECO:0000256" key="1">
    <source>
        <dbReference type="SAM" id="Coils"/>
    </source>
</evidence>
<gene>
    <name evidence="2" type="ORF">MFFC18_19450</name>
</gene>
<dbReference type="Gene3D" id="1.10.10.60">
    <property type="entry name" value="Homeodomain-like"/>
    <property type="match status" value="1"/>
</dbReference>
<sequence>MSSNGKRTRRTFSEEFKRDAVNLIVSEGYSFRAAAEAVNVNENSLRSWHRKYAPEPEPCGPEASLQQVLEENKRLRKQLKRAELEREILKKATAYFAKESQ</sequence>
<dbReference type="Proteomes" id="UP000322214">
    <property type="component" value="Chromosome"/>
</dbReference>
<reference evidence="2 3" key="1">
    <citation type="submission" date="2019-08" db="EMBL/GenBank/DDBJ databases">
        <title>Deep-cultivation of Planctomycetes and their phenomic and genomic characterization uncovers novel biology.</title>
        <authorList>
            <person name="Wiegand S."/>
            <person name="Jogler M."/>
            <person name="Boedeker C."/>
            <person name="Pinto D."/>
            <person name="Vollmers J."/>
            <person name="Rivas-Marin E."/>
            <person name="Kohn T."/>
            <person name="Peeters S.H."/>
            <person name="Heuer A."/>
            <person name="Rast P."/>
            <person name="Oberbeckmann S."/>
            <person name="Bunk B."/>
            <person name="Jeske O."/>
            <person name="Meyerdierks A."/>
            <person name="Storesund J.E."/>
            <person name="Kallscheuer N."/>
            <person name="Luecker S."/>
            <person name="Lage O.M."/>
            <person name="Pohl T."/>
            <person name="Merkel B.J."/>
            <person name="Hornburger P."/>
            <person name="Mueller R.-W."/>
            <person name="Bruemmer F."/>
            <person name="Labrenz M."/>
            <person name="Spormann A.M."/>
            <person name="Op den Camp H."/>
            <person name="Overmann J."/>
            <person name="Amann R."/>
            <person name="Jetten M.S.M."/>
            <person name="Mascher T."/>
            <person name="Medema M.H."/>
            <person name="Devos D.P."/>
            <person name="Kaster A.-K."/>
            <person name="Ovreas L."/>
            <person name="Rohde M."/>
            <person name="Galperin M.Y."/>
            <person name="Jogler C."/>
        </authorList>
    </citation>
    <scope>NUCLEOTIDE SEQUENCE [LARGE SCALE GENOMIC DNA]</scope>
    <source>
        <strain evidence="2 3">FC18</strain>
    </source>
</reference>
<accession>A0A5B9P705</accession>
<dbReference type="PANTHER" id="PTHR33215:SF12">
    <property type="entry name" value="TRANSPOSASE INSN FOR INSERTION SEQUENCE ELEMENT IS911A-RELATED"/>
    <property type="match status" value="1"/>
</dbReference>
<dbReference type="KEGG" id="mff:MFFC18_19450"/>
<dbReference type="OrthoDB" id="217723at2"/>
<dbReference type="InterPro" id="IPR009057">
    <property type="entry name" value="Homeodomain-like_sf"/>
</dbReference>